<evidence type="ECO:0000256" key="3">
    <source>
        <dbReference type="SAM" id="SignalP"/>
    </source>
</evidence>
<feature type="compositionally biased region" description="Polar residues" evidence="2">
    <location>
        <begin position="65"/>
        <end position="77"/>
    </location>
</feature>
<evidence type="ECO:0008006" key="6">
    <source>
        <dbReference type="Google" id="ProtNLM"/>
    </source>
</evidence>
<reference evidence="4 5" key="1">
    <citation type="submission" date="2019-05" db="EMBL/GenBank/DDBJ databases">
        <title>Pseudorhodobacter turbinis sp. nov., isolated from the gut of the Korean turban shell.</title>
        <authorList>
            <person name="Jeong Y.-S."/>
            <person name="Kang W.-R."/>
            <person name="Bae J.-W."/>
        </authorList>
    </citation>
    <scope>NUCLEOTIDE SEQUENCE [LARGE SCALE GENOMIC DNA]</scope>
    <source>
        <strain evidence="4 5">S12M18</strain>
    </source>
</reference>
<dbReference type="InterPro" id="IPR012332">
    <property type="entry name" value="Autotransporter_pectin_lyase_C"/>
</dbReference>
<dbReference type="SUPFAM" id="SSF103515">
    <property type="entry name" value="Autotransporter"/>
    <property type="match status" value="1"/>
</dbReference>
<keyword evidence="5" id="KW-1185">Reference proteome</keyword>
<evidence type="ECO:0000313" key="4">
    <source>
        <dbReference type="EMBL" id="QCO54437.1"/>
    </source>
</evidence>
<evidence type="ECO:0000256" key="2">
    <source>
        <dbReference type="SAM" id="MobiDB-lite"/>
    </source>
</evidence>
<dbReference type="NCBIfam" id="TIGR02601">
    <property type="entry name" value="autotrns_rpt"/>
    <property type="match status" value="3"/>
</dbReference>
<feature type="region of interest" description="Disordered" evidence="2">
    <location>
        <begin position="54"/>
        <end position="77"/>
    </location>
</feature>
<evidence type="ECO:0000313" key="5">
    <source>
        <dbReference type="Proteomes" id="UP000298631"/>
    </source>
</evidence>
<keyword evidence="1 3" id="KW-0732">Signal</keyword>
<dbReference type="Proteomes" id="UP000298631">
    <property type="component" value="Chromosome"/>
</dbReference>
<accession>A0A4P8ECK6</accession>
<dbReference type="InterPro" id="IPR011050">
    <property type="entry name" value="Pectin_lyase_fold/virulence"/>
</dbReference>
<name>A0A4P8ECK6_9RHOB</name>
<dbReference type="KEGG" id="pseb:EOK75_00540"/>
<dbReference type="Pfam" id="PF12951">
    <property type="entry name" value="PATR"/>
    <property type="match status" value="6"/>
</dbReference>
<sequence length="1534" mass="150391">MNTILEPTTSDTFALMEPKRSPKACLLATTALVAGISLASHTAHAQQAWDPDAAAGVQGGAGTWEGTTNWTTDGGASNTPYNDITPVPDAIFGGNGSAVAIVTSQNIKNLSFGSDGYIVSGGTLVIDGTSSEISVTAGNTATIASTIDEVGGSAASLTKSGSGTLVLSGFGNGYQGNTNVTEGTLRLSGGHAIANTGGTVTVDSGATLDVATSEQIDGFTGGGSTTISAGQTLSTGYNGGGGTYSGVISGDGNLDSFGNTTLSGANTYAGTTWAAGHNKTLHVTGSLASTSINVQDSLGSAGIATLRTNGDALADTAAVTVAARGSYRLDGDDTIGSVSGAGGIILSSGATLTLADGSTETFDGIISGAGGLTIDKSGGTFGLTGANTYTGTTTLMAGSLTLSGGSAIANSGALVVNGGTLTIANNETIGSLSSTDAASTVVLNAGLTVGDATDQTIAGTISGSGAFSKSGSGTLTLTGTNTYTGNTTISAGTVSIDNGNALGAASGAVILNGGTLLASETMSLDKTHINLIADSTIAVDANKTLTAAAFFATEPGTILTIGETGKTGTYVLGATSGAISGTSKIEVAAGTLRFGSSIIASDLAPVLAGISVASGAFIDMGGFDTRFEDLTGSGTISNSGADAILRTQGTNNFAGDISGAGGLINVNVTGGATGLTGANTYTGTTVLSGGDLTLSGAGSLVSTDVTINGGRTLTTQGGLAAGTVLANDGALVLTGDEEIASLAGSGTVNLGAQALTTGGLNTDTTLYGIVSGTGSLIKVGTGTQTLSGANTAGNLTVQGGTLLLSGDNAGVASVTVGGGTGDARLRVEGGASFVGGQKITTLGSDISYADGQNMATLIELNSNDTRLEVLGTDTAEQAGVISQFDATARPLEKIGTGTLTLSAANTYAGATTVTAGTLNLTGSIASNEVTVNAGGTLVTDGAGLAANTVIANSGALVLNAGGDESIASINGTGTIALDNNSVLTLNSGTSTVSGVISGNGGLVISGTSMTTFTEANTYTGDTTLSGGHLILSGNGAIASTLLTLGSGSTFTAQGGLSAATRVANSGTLVVAGAETIGALSGANGKVDMNNSSAADSLTVNGDFAGGAIQMNTNLRAADAGNPTGGTADLITVTGSTTGPLAFTFTDIGPGSGAPYIGAPITVFDGTDLTYDFTSTGLPTGGAVLYSLATEDTDIRIVATVSGGVNYLISSTSAITAAAIPAAQMRFGRDMFNPNSAAACRQSGSIRGMSGSASDAGQGTHIDTSFDGVEGRWIYACQNTDFLNGSDIALSIFGGRINGVSQSDVSGLLAGGSAAVLSRTNIDYDQSFGGLALNLSNGAVVAGLQVRLDNTDLTFNETAILPGAGLGLTNTKMDLSSTNVEGRIGYTLEMPAGRGSFTPNLGLMLTRTDKANLTFTGGESLEFDAHTTLIGSVGGRYENTLKRSGNKSKTAIASNFNYFADFSGGRDATFTDSGGATQRLTAAEFGNFGEVSVEISNRSALAGGTDLSASLGAYMQFKDNNQRKSGIVARIGIFF</sequence>
<protein>
    <recommendedName>
        <fullName evidence="6">Autotransporter domain-containing protein</fullName>
    </recommendedName>
</protein>
<feature type="signal peptide" evidence="3">
    <location>
        <begin position="1"/>
        <end position="45"/>
    </location>
</feature>
<dbReference type="RefSeq" id="WP_137192121.1">
    <property type="nucleotide sequence ID" value="NZ_CP039964.1"/>
</dbReference>
<proteinExistence type="predicted"/>
<dbReference type="OrthoDB" id="7779033at2"/>
<dbReference type="Gene3D" id="2.160.20.20">
    <property type="match status" value="2"/>
</dbReference>
<gene>
    <name evidence="4" type="ORF">EOK75_00540</name>
</gene>
<organism evidence="4 5">
    <name type="scientific">Pseudorhodobacter turbinis</name>
    <dbReference type="NCBI Taxonomy" id="2500533"/>
    <lineage>
        <taxon>Bacteria</taxon>
        <taxon>Pseudomonadati</taxon>
        <taxon>Pseudomonadota</taxon>
        <taxon>Alphaproteobacteria</taxon>
        <taxon>Rhodobacterales</taxon>
        <taxon>Paracoccaceae</taxon>
        <taxon>Pseudorhodobacter</taxon>
    </lineage>
</organism>
<dbReference type="InterPro" id="IPR013425">
    <property type="entry name" value="Autotrns_rpt"/>
</dbReference>
<dbReference type="InterPro" id="IPR036709">
    <property type="entry name" value="Autotransporte_beta_dom_sf"/>
</dbReference>
<dbReference type="EMBL" id="CP039964">
    <property type="protein sequence ID" value="QCO54437.1"/>
    <property type="molecule type" value="Genomic_DNA"/>
</dbReference>
<feature type="chain" id="PRO_5020566258" description="Autotransporter domain-containing protein" evidence="3">
    <location>
        <begin position="46"/>
        <end position="1534"/>
    </location>
</feature>
<dbReference type="SUPFAM" id="SSF51126">
    <property type="entry name" value="Pectin lyase-like"/>
    <property type="match status" value="3"/>
</dbReference>
<evidence type="ECO:0000256" key="1">
    <source>
        <dbReference type="ARBA" id="ARBA00022729"/>
    </source>
</evidence>